<keyword evidence="1" id="KW-0805">Transcription regulation</keyword>
<dbReference type="InterPro" id="IPR028978">
    <property type="entry name" value="Chorismate_lyase_/UTRA_dom_sf"/>
</dbReference>
<evidence type="ECO:0000256" key="4">
    <source>
        <dbReference type="SAM" id="MobiDB-lite"/>
    </source>
</evidence>
<dbReference type="Pfam" id="PF07702">
    <property type="entry name" value="UTRA"/>
    <property type="match status" value="1"/>
</dbReference>
<accession>A0ABN2VSS8</accession>
<organism evidence="6 7">
    <name type="scientific">Streptomyces albiaxialis</name>
    <dbReference type="NCBI Taxonomy" id="329523"/>
    <lineage>
        <taxon>Bacteria</taxon>
        <taxon>Bacillati</taxon>
        <taxon>Actinomycetota</taxon>
        <taxon>Actinomycetes</taxon>
        <taxon>Kitasatosporales</taxon>
        <taxon>Streptomycetaceae</taxon>
        <taxon>Streptomyces</taxon>
    </lineage>
</organism>
<evidence type="ECO:0000313" key="7">
    <source>
        <dbReference type="Proteomes" id="UP001500016"/>
    </source>
</evidence>
<comment type="caution">
    <text evidence="6">The sequence shown here is derived from an EMBL/GenBank/DDBJ whole genome shotgun (WGS) entry which is preliminary data.</text>
</comment>
<dbReference type="InterPro" id="IPR036388">
    <property type="entry name" value="WH-like_DNA-bd_sf"/>
</dbReference>
<dbReference type="SMART" id="SM00345">
    <property type="entry name" value="HTH_GNTR"/>
    <property type="match status" value="1"/>
</dbReference>
<dbReference type="PANTHER" id="PTHR44846:SF17">
    <property type="entry name" value="GNTR-FAMILY TRANSCRIPTIONAL REGULATOR"/>
    <property type="match status" value="1"/>
</dbReference>
<proteinExistence type="predicted"/>
<keyword evidence="3" id="KW-0804">Transcription</keyword>
<feature type="domain" description="HTH gntR-type" evidence="5">
    <location>
        <begin position="40"/>
        <end position="108"/>
    </location>
</feature>
<dbReference type="InterPro" id="IPR011663">
    <property type="entry name" value="UTRA"/>
</dbReference>
<dbReference type="PRINTS" id="PR00035">
    <property type="entry name" value="HTHGNTR"/>
</dbReference>
<evidence type="ECO:0000313" key="6">
    <source>
        <dbReference type="EMBL" id="GAA2071386.1"/>
    </source>
</evidence>
<dbReference type="Gene3D" id="3.40.1410.10">
    <property type="entry name" value="Chorismate lyase-like"/>
    <property type="match status" value="1"/>
</dbReference>
<keyword evidence="2" id="KW-0238">DNA-binding</keyword>
<dbReference type="Proteomes" id="UP001500016">
    <property type="component" value="Unassembled WGS sequence"/>
</dbReference>
<dbReference type="CDD" id="cd07377">
    <property type="entry name" value="WHTH_GntR"/>
    <property type="match status" value="1"/>
</dbReference>
<evidence type="ECO:0000259" key="5">
    <source>
        <dbReference type="PROSITE" id="PS50949"/>
    </source>
</evidence>
<dbReference type="PROSITE" id="PS50949">
    <property type="entry name" value="HTH_GNTR"/>
    <property type="match status" value="1"/>
</dbReference>
<gene>
    <name evidence="6" type="ORF">GCM10009801_22970</name>
</gene>
<name>A0ABN2VSS8_9ACTN</name>
<sequence>MQPVVRVVNRVVMGDAVRADGEQTTETPMVKQRPSKEPQKPKYRQIADYLRAGIMDGTYPAGQPLPSEESLAKQFEVTRPTVRQGIAELRASGLVEVMAGRGGFVRSPHSRPSLTRPRGVRREPDGRYVEADGIRWTNAEEPTATRTDAPLALADLLRVPPGEPLFTYDVLQTADGGRLRQLHRTYVPFSVLVGTKYEDQAPPPAPELYGALAELGHELHFTEYVRTRMPLPDQAKALRLPDGVPMLQLLRVTATEAGKPLALEELRLPGDDLELAYS</sequence>
<dbReference type="EMBL" id="BAAAPE010000007">
    <property type="protein sequence ID" value="GAA2071386.1"/>
    <property type="molecule type" value="Genomic_DNA"/>
</dbReference>
<reference evidence="6 7" key="1">
    <citation type="journal article" date="2019" name="Int. J. Syst. Evol. Microbiol.">
        <title>The Global Catalogue of Microorganisms (GCM) 10K type strain sequencing project: providing services to taxonomists for standard genome sequencing and annotation.</title>
        <authorList>
            <consortium name="The Broad Institute Genomics Platform"/>
            <consortium name="The Broad Institute Genome Sequencing Center for Infectious Disease"/>
            <person name="Wu L."/>
            <person name="Ma J."/>
        </authorList>
    </citation>
    <scope>NUCLEOTIDE SEQUENCE [LARGE SCALE GENOMIC DNA]</scope>
    <source>
        <strain evidence="6 7">JCM 15478</strain>
    </source>
</reference>
<evidence type="ECO:0000256" key="1">
    <source>
        <dbReference type="ARBA" id="ARBA00023015"/>
    </source>
</evidence>
<evidence type="ECO:0000256" key="2">
    <source>
        <dbReference type="ARBA" id="ARBA00023125"/>
    </source>
</evidence>
<feature type="region of interest" description="Disordered" evidence="4">
    <location>
        <begin position="19"/>
        <end position="41"/>
    </location>
</feature>
<dbReference type="SUPFAM" id="SSF64288">
    <property type="entry name" value="Chorismate lyase-like"/>
    <property type="match status" value="1"/>
</dbReference>
<dbReference type="InterPro" id="IPR000524">
    <property type="entry name" value="Tscrpt_reg_HTH_GntR"/>
</dbReference>
<evidence type="ECO:0000256" key="3">
    <source>
        <dbReference type="ARBA" id="ARBA00023163"/>
    </source>
</evidence>
<dbReference type="PANTHER" id="PTHR44846">
    <property type="entry name" value="MANNOSYL-D-GLYCERATE TRANSPORT/METABOLISM SYSTEM REPRESSOR MNGR-RELATED"/>
    <property type="match status" value="1"/>
</dbReference>
<dbReference type="Pfam" id="PF00392">
    <property type="entry name" value="GntR"/>
    <property type="match status" value="1"/>
</dbReference>
<dbReference type="InterPro" id="IPR050679">
    <property type="entry name" value="Bact_HTH_transcr_reg"/>
</dbReference>
<dbReference type="SUPFAM" id="SSF46785">
    <property type="entry name" value="Winged helix' DNA-binding domain"/>
    <property type="match status" value="1"/>
</dbReference>
<dbReference type="InterPro" id="IPR036390">
    <property type="entry name" value="WH_DNA-bd_sf"/>
</dbReference>
<keyword evidence="7" id="KW-1185">Reference proteome</keyword>
<dbReference type="Gene3D" id="1.10.10.10">
    <property type="entry name" value="Winged helix-like DNA-binding domain superfamily/Winged helix DNA-binding domain"/>
    <property type="match status" value="1"/>
</dbReference>
<dbReference type="SMART" id="SM00866">
    <property type="entry name" value="UTRA"/>
    <property type="match status" value="1"/>
</dbReference>
<protein>
    <submittedName>
        <fullName evidence="6">GntR family transcriptional regulator</fullName>
    </submittedName>
</protein>